<dbReference type="EMBL" id="DSUJ01000008">
    <property type="protein sequence ID" value="HFI90369.1"/>
    <property type="molecule type" value="Genomic_DNA"/>
</dbReference>
<dbReference type="AlphaFoldDB" id="A0A7V2ZHZ6"/>
<name>A0A7V2ZHZ6_9BACT</name>
<evidence type="ECO:0000313" key="2">
    <source>
        <dbReference type="EMBL" id="HFI90369.1"/>
    </source>
</evidence>
<proteinExistence type="predicted"/>
<comment type="caution">
    <text evidence="2">The sequence shown here is derived from an EMBL/GenBank/DDBJ whole genome shotgun (WGS) entry which is preliminary data.</text>
</comment>
<organism evidence="2">
    <name type="scientific">Ignavibacterium album</name>
    <dbReference type="NCBI Taxonomy" id="591197"/>
    <lineage>
        <taxon>Bacteria</taxon>
        <taxon>Pseudomonadati</taxon>
        <taxon>Ignavibacteriota</taxon>
        <taxon>Ignavibacteria</taxon>
        <taxon>Ignavibacteriales</taxon>
        <taxon>Ignavibacteriaceae</taxon>
        <taxon>Ignavibacterium</taxon>
    </lineage>
</organism>
<feature type="chain" id="PRO_5030658101" evidence="1">
    <location>
        <begin position="24"/>
        <end position="154"/>
    </location>
</feature>
<sequence length="154" mass="18127">MKIFKAFALSFFLIVLFTITSIAQEHFTDGNVRVVSFYRTKPGQFDNYLKYLRANFLPTQEEAKKQGLIEGYYILLNTPSSPDDWDIAIATLYKSFGDALDYNQSDEDKMKKIQENHYKTSDENKINEMTAKRWDMRTYIGTKYFRDITLKPLK</sequence>
<accession>A0A7V2ZHZ6</accession>
<feature type="signal peptide" evidence="1">
    <location>
        <begin position="1"/>
        <end position="23"/>
    </location>
</feature>
<gene>
    <name evidence="2" type="ORF">ENS31_02435</name>
</gene>
<reference evidence="2" key="1">
    <citation type="journal article" date="2020" name="mSystems">
        <title>Genome- and Community-Level Interaction Insights into Carbon Utilization and Element Cycling Functions of Hydrothermarchaeota in Hydrothermal Sediment.</title>
        <authorList>
            <person name="Zhou Z."/>
            <person name="Liu Y."/>
            <person name="Xu W."/>
            <person name="Pan J."/>
            <person name="Luo Z.H."/>
            <person name="Li M."/>
        </authorList>
    </citation>
    <scope>NUCLEOTIDE SEQUENCE [LARGE SCALE GENOMIC DNA]</scope>
    <source>
        <strain evidence="2">SpSt-479</strain>
    </source>
</reference>
<protein>
    <submittedName>
        <fullName evidence="2">Uncharacterized protein</fullName>
    </submittedName>
</protein>
<keyword evidence="1" id="KW-0732">Signal</keyword>
<evidence type="ECO:0000256" key="1">
    <source>
        <dbReference type="SAM" id="SignalP"/>
    </source>
</evidence>